<gene>
    <name evidence="1" type="ORF">PCASD_00012</name>
</gene>
<sequence length="216" mass="23950">MAMASTCAFAICKKYFLRYSDKTGCAYFHYPAVMYFKNPTTTEPCTQDVSLQAFSFDDDGLIEDHVYIITGHWLMSSEPRNEVPIFQFTTADAHGLALTSRCACYIGPLTTVFTCGTIQSVTATYPEFGSIACPVLKFTLIHADYNVETSSNTVFAAEYKIVFNAVLPFLAIGDTIAVHGEVYDYTPATKRFNIKVAFHQVEGSLRVDAPHDDPLV</sequence>
<dbReference type="AlphaFoldDB" id="A0A2N5VQL7"/>
<name>A0A2N5VQL7_9BASI</name>
<accession>A0A2N5VQL7</accession>
<reference evidence="1 2" key="1">
    <citation type="submission" date="2017-11" db="EMBL/GenBank/DDBJ databases">
        <title>De novo assembly and phasing of dikaryotic genomes from two isolates of Puccinia coronata f. sp. avenae, the causal agent of oat crown rust.</title>
        <authorList>
            <person name="Miller M.E."/>
            <person name="Zhang Y."/>
            <person name="Omidvar V."/>
            <person name="Sperschneider J."/>
            <person name="Schwessinger B."/>
            <person name="Raley C."/>
            <person name="Palmer J.M."/>
            <person name="Garnica D."/>
            <person name="Upadhyaya N."/>
            <person name="Rathjen J."/>
            <person name="Taylor J.M."/>
            <person name="Park R.F."/>
            <person name="Dodds P.N."/>
            <person name="Hirsch C.D."/>
            <person name="Kianian S.F."/>
            <person name="Figueroa M."/>
        </authorList>
    </citation>
    <scope>NUCLEOTIDE SEQUENCE [LARGE SCALE GENOMIC DNA]</scope>
    <source>
        <strain evidence="1">12SD80</strain>
    </source>
</reference>
<dbReference type="Proteomes" id="UP000235392">
    <property type="component" value="Unassembled WGS sequence"/>
</dbReference>
<comment type="caution">
    <text evidence="1">The sequence shown here is derived from an EMBL/GenBank/DDBJ whole genome shotgun (WGS) entry which is preliminary data.</text>
</comment>
<evidence type="ECO:0000313" key="1">
    <source>
        <dbReference type="EMBL" id="PLW52262.1"/>
    </source>
</evidence>
<dbReference type="EMBL" id="PGCI01000001">
    <property type="protein sequence ID" value="PLW52262.1"/>
    <property type="molecule type" value="Genomic_DNA"/>
</dbReference>
<evidence type="ECO:0000313" key="2">
    <source>
        <dbReference type="Proteomes" id="UP000235392"/>
    </source>
</evidence>
<organism evidence="1 2">
    <name type="scientific">Puccinia coronata f. sp. avenae</name>
    <dbReference type="NCBI Taxonomy" id="200324"/>
    <lineage>
        <taxon>Eukaryota</taxon>
        <taxon>Fungi</taxon>
        <taxon>Dikarya</taxon>
        <taxon>Basidiomycota</taxon>
        <taxon>Pucciniomycotina</taxon>
        <taxon>Pucciniomycetes</taxon>
        <taxon>Pucciniales</taxon>
        <taxon>Pucciniaceae</taxon>
        <taxon>Puccinia</taxon>
    </lineage>
</organism>
<protein>
    <submittedName>
        <fullName evidence="1">Uncharacterized protein</fullName>
    </submittedName>
</protein>
<proteinExistence type="predicted"/>